<protein>
    <recommendedName>
        <fullName evidence="1">F-box domain-containing protein</fullName>
    </recommendedName>
</protein>
<dbReference type="InterPro" id="IPR036047">
    <property type="entry name" value="F-box-like_dom_sf"/>
</dbReference>
<dbReference type="Pfam" id="PF08268">
    <property type="entry name" value="FBA_3"/>
    <property type="match status" value="1"/>
</dbReference>
<dbReference type="Gene3D" id="1.20.1280.50">
    <property type="match status" value="1"/>
</dbReference>
<name>A0AAV8T1Y2_9ROSI</name>
<dbReference type="PROSITE" id="PS50181">
    <property type="entry name" value="FBOX"/>
    <property type="match status" value="1"/>
</dbReference>
<keyword evidence="3" id="KW-1185">Reference proteome</keyword>
<proteinExistence type="predicted"/>
<sequence length="393" mass="45509">MSELAEDIELEILSKLCVKSLLRLRCVSKTWISIISSNYFVKCHLKKRTSSLIFGELDDNGVQHISLDGNQLSNPFYLPIKITCASIIGSCNGLVCIQGFILRIPTILLWNPSVRTYRYLPPTSFTAHDVGVFGFGYDSMNDDYLVMNLVPTNSRVLCDHVSCYDTIPHKYHYKSRLELWVYRLQRHRWTRIDVPYWFTDVELRVNSLFVHEACHWLINIKSTQVIVAFHTTTEKLERLSLPMLLSKEKNKYYLGVLGDWLCVSCMQPKAVKGADIWVMKEYGIEDSWVKLFSFSCEALGKSIDRLVPISFSKNKERILLKVGWKVGKGALVWYDPETNTAERLPYYHTCAYTFVESLVKTINGRRIPKKRKLSDTITGLHTNDRLYAYLTRF</sequence>
<accession>A0AAV8T1Y2</accession>
<dbReference type="InterPro" id="IPR001810">
    <property type="entry name" value="F-box_dom"/>
</dbReference>
<reference evidence="2 3" key="1">
    <citation type="submission" date="2021-09" db="EMBL/GenBank/DDBJ databases">
        <title>Genomic insights and catalytic innovation underlie evolution of tropane alkaloids biosynthesis.</title>
        <authorList>
            <person name="Wang Y.-J."/>
            <person name="Tian T."/>
            <person name="Huang J.-P."/>
            <person name="Huang S.-X."/>
        </authorList>
    </citation>
    <scope>NUCLEOTIDE SEQUENCE [LARGE SCALE GENOMIC DNA]</scope>
    <source>
        <strain evidence="2">KIB-2018</strain>
        <tissue evidence="2">Leaf</tissue>
    </source>
</reference>
<comment type="caution">
    <text evidence="2">The sequence shown here is derived from an EMBL/GenBank/DDBJ whole genome shotgun (WGS) entry which is preliminary data.</text>
</comment>
<evidence type="ECO:0000313" key="2">
    <source>
        <dbReference type="EMBL" id="KAJ8760396.1"/>
    </source>
</evidence>
<gene>
    <name evidence="2" type="ORF">K2173_015063</name>
</gene>
<dbReference type="Pfam" id="PF00646">
    <property type="entry name" value="F-box"/>
    <property type="match status" value="1"/>
</dbReference>
<dbReference type="InterPro" id="IPR017451">
    <property type="entry name" value="F-box-assoc_interact_dom"/>
</dbReference>
<evidence type="ECO:0000259" key="1">
    <source>
        <dbReference type="PROSITE" id="PS50181"/>
    </source>
</evidence>
<feature type="domain" description="F-box" evidence="1">
    <location>
        <begin position="1"/>
        <end position="44"/>
    </location>
</feature>
<dbReference type="SMART" id="SM00256">
    <property type="entry name" value="FBOX"/>
    <property type="match status" value="1"/>
</dbReference>
<evidence type="ECO:0000313" key="3">
    <source>
        <dbReference type="Proteomes" id="UP001159364"/>
    </source>
</evidence>
<dbReference type="EMBL" id="JAIWQS010000007">
    <property type="protein sequence ID" value="KAJ8760396.1"/>
    <property type="molecule type" value="Genomic_DNA"/>
</dbReference>
<dbReference type="InterPro" id="IPR013187">
    <property type="entry name" value="F-box-assoc_dom_typ3"/>
</dbReference>
<organism evidence="2 3">
    <name type="scientific">Erythroxylum novogranatense</name>
    <dbReference type="NCBI Taxonomy" id="1862640"/>
    <lineage>
        <taxon>Eukaryota</taxon>
        <taxon>Viridiplantae</taxon>
        <taxon>Streptophyta</taxon>
        <taxon>Embryophyta</taxon>
        <taxon>Tracheophyta</taxon>
        <taxon>Spermatophyta</taxon>
        <taxon>Magnoliopsida</taxon>
        <taxon>eudicotyledons</taxon>
        <taxon>Gunneridae</taxon>
        <taxon>Pentapetalae</taxon>
        <taxon>rosids</taxon>
        <taxon>fabids</taxon>
        <taxon>Malpighiales</taxon>
        <taxon>Erythroxylaceae</taxon>
        <taxon>Erythroxylum</taxon>
    </lineage>
</organism>
<dbReference type="SUPFAM" id="SSF81383">
    <property type="entry name" value="F-box domain"/>
    <property type="match status" value="1"/>
</dbReference>
<dbReference type="NCBIfam" id="TIGR01640">
    <property type="entry name" value="F_box_assoc_1"/>
    <property type="match status" value="1"/>
</dbReference>
<dbReference type="Proteomes" id="UP001159364">
    <property type="component" value="Linkage Group LG07"/>
</dbReference>
<dbReference type="PANTHER" id="PTHR31672">
    <property type="entry name" value="BNACNNG10540D PROTEIN"/>
    <property type="match status" value="1"/>
</dbReference>
<dbReference type="InterPro" id="IPR050796">
    <property type="entry name" value="SCF_F-box_component"/>
</dbReference>
<dbReference type="AlphaFoldDB" id="A0AAV8T1Y2"/>
<dbReference type="PANTHER" id="PTHR31672:SF13">
    <property type="entry name" value="F-BOX PROTEIN CPR30-LIKE"/>
    <property type="match status" value="1"/>
</dbReference>